<protein>
    <submittedName>
        <fullName evidence="1">Uncharacterized protein</fullName>
    </submittedName>
</protein>
<comment type="caution">
    <text evidence="1">The sequence shown here is derived from an EMBL/GenBank/DDBJ whole genome shotgun (WGS) entry which is preliminary data.</text>
</comment>
<dbReference type="Proteomes" id="UP001065593">
    <property type="component" value="Unassembled WGS sequence"/>
</dbReference>
<keyword evidence="2" id="KW-1185">Reference proteome</keyword>
<evidence type="ECO:0000313" key="1">
    <source>
        <dbReference type="EMBL" id="GLC90241.1"/>
    </source>
</evidence>
<dbReference type="RefSeq" id="WP_264990149.1">
    <property type="nucleotide sequence ID" value="NZ_BRZA01000007.1"/>
</dbReference>
<evidence type="ECO:0000313" key="2">
    <source>
        <dbReference type="Proteomes" id="UP001065593"/>
    </source>
</evidence>
<proteinExistence type="predicted"/>
<reference evidence="1" key="1">
    <citation type="submission" date="2022-08" db="EMBL/GenBank/DDBJ databases">
        <title>Draft genome sequence of Lysinibacillus sp. strain KH24.</title>
        <authorList>
            <person name="Kanbe H."/>
            <person name="Itoh H."/>
        </authorList>
    </citation>
    <scope>NUCLEOTIDE SEQUENCE</scope>
    <source>
        <strain evidence="1">KH24</strain>
    </source>
</reference>
<organism evidence="1 2">
    <name type="scientific">Lysinibacillus piscis</name>
    <dbReference type="NCBI Taxonomy" id="2518931"/>
    <lineage>
        <taxon>Bacteria</taxon>
        <taxon>Bacillati</taxon>
        <taxon>Bacillota</taxon>
        <taxon>Bacilli</taxon>
        <taxon>Bacillales</taxon>
        <taxon>Bacillaceae</taxon>
        <taxon>Lysinibacillus</taxon>
    </lineage>
</organism>
<accession>A0ABQ5NPD7</accession>
<dbReference type="EMBL" id="BRZA01000007">
    <property type="protein sequence ID" value="GLC90241.1"/>
    <property type="molecule type" value="Genomic_DNA"/>
</dbReference>
<name>A0ABQ5NPD7_9BACI</name>
<sequence length="103" mass="11591">MCTNNVQAEELKDIPSKQELIGLGVNPSKVGLLQEKLMNGEQLEADIYLEKHEDEMFSSSENPHFRKDFSNGSFIETMIEDITEEDLNIITPYSGDIEQIGGL</sequence>
<gene>
    <name evidence="1" type="ORF">LYSBPC_33680</name>
</gene>